<feature type="region of interest" description="Disordered" evidence="1">
    <location>
        <begin position="28"/>
        <end position="51"/>
    </location>
</feature>
<keyword evidence="3" id="KW-1185">Reference proteome</keyword>
<dbReference type="EMBL" id="JAWDJR010000013">
    <property type="protein sequence ID" value="KAK9964733.1"/>
    <property type="molecule type" value="Genomic_DNA"/>
</dbReference>
<dbReference type="AlphaFoldDB" id="A0AAW1ZVT8"/>
<comment type="caution">
    <text evidence="2">The sequence shown here is derived from an EMBL/GenBank/DDBJ whole genome shotgun (WGS) entry which is preliminary data.</text>
</comment>
<feature type="compositionally biased region" description="Polar residues" evidence="1">
    <location>
        <begin position="29"/>
        <end position="45"/>
    </location>
</feature>
<feature type="non-terminal residue" evidence="2">
    <location>
        <position position="1"/>
    </location>
</feature>
<sequence length="51" mass="5443">PVVHSKARSDALRAKRATAHLPRVFWNISPGTNSSSDFPSTTPQPGASLEV</sequence>
<name>A0AAW1ZVT8_CULAL</name>
<gene>
    <name evidence="2" type="ORF">ABG768_005879</name>
</gene>
<proteinExistence type="predicted"/>
<evidence type="ECO:0000313" key="2">
    <source>
        <dbReference type="EMBL" id="KAK9964733.1"/>
    </source>
</evidence>
<reference evidence="2 3" key="1">
    <citation type="submission" date="2024-05" db="EMBL/GenBank/DDBJ databases">
        <title>A high-quality chromosomal-level genome assembly of Topmouth culter (Culter alburnus).</title>
        <authorList>
            <person name="Zhao H."/>
        </authorList>
    </citation>
    <scope>NUCLEOTIDE SEQUENCE [LARGE SCALE GENOMIC DNA]</scope>
    <source>
        <strain evidence="2">CATC2023</strain>
        <tissue evidence="2">Muscle</tissue>
    </source>
</reference>
<organism evidence="2 3">
    <name type="scientific">Culter alburnus</name>
    <name type="common">Topmouth culter</name>
    <dbReference type="NCBI Taxonomy" id="194366"/>
    <lineage>
        <taxon>Eukaryota</taxon>
        <taxon>Metazoa</taxon>
        <taxon>Chordata</taxon>
        <taxon>Craniata</taxon>
        <taxon>Vertebrata</taxon>
        <taxon>Euteleostomi</taxon>
        <taxon>Actinopterygii</taxon>
        <taxon>Neopterygii</taxon>
        <taxon>Teleostei</taxon>
        <taxon>Ostariophysi</taxon>
        <taxon>Cypriniformes</taxon>
        <taxon>Xenocyprididae</taxon>
        <taxon>Xenocypridinae</taxon>
        <taxon>Culter</taxon>
    </lineage>
</organism>
<evidence type="ECO:0000313" key="3">
    <source>
        <dbReference type="Proteomes" id="UP001479290"/>
    </source>
</evidence>
<evidence type="ECO:0000256" key="1">
    <source>
        <dbReference type="SAM" id="MobiDB-lite"/>
    </source>
</evidence>
<dbReference type="Proteomes" id="UP001479290">
    <property type="component" value="Unassembled WGS sequence"/>
</dbReference>
<protein>
    <submittedName>
        <fullName evidence="2">Uncharacterized protein</fullName>
    </submittedName>
</protein>
<accession>A0AAW1ZVT8</accession>